<reference evidence="2" key="1">
    <citation type="submission" date="2017-04" db="EMBL/GenBank/DDBJ databases">
        <authorList>
            <person name="Varghese N."/>
            <person name="Submissions S."/>
        </authorList>
    </citation>
    <scope>NUCLEOTIDE SEQUENCE [LARGE SCALE GENOMIC DNA]</scope>
    <source>
        <strain evidence="2">Dd16</strain>
    </source>
</reference>
<accession>A0A1X7FZR6</accession>
<evidence type="ECO:0000313" key="2">
    <source>
        <dbReference type="Proteomes" id="UP000192934"/>
    </source>
</evidence>
<evidence type="ECO:0000313" key="1">
    <source>
        <dbReference type="EMBL" id="SMF61581.1"/>
    </source>
</evidence>
<dbReference type="PROSITE" id="PS51257">
    <property type="entry name" value="PROKAR_LIPOPROTEIN"/>
    <property type="match status" value="1"/>
</dbReference>
<dbReference type="OrthoDB" id="9816009at2"/>
<dbReference type="STRING" id="941907.SAMN06295910_0573"/>
<dbReference type="EMBL" id="LT840185">
    <property type="protein sequence ID" value="SMF61581.1"/>
    <property type="molecule type" value="Genomic_DNA"/>
</dbReference>
<organism evidence="1 2">
    <name type="scientific">Allosphingosinicella indica</name>
    <dbReference type="NCBI Taxonomy" id="941907"/>
    <lineage>
        <taxon>Bacteria</taxon>
        <taxon>Pseudomonadati</taxon>
        <taxon>Pseudomonadota</taxon>
        <taxon>Alphaproteobacteria</taxon>
        <taxon>Sphingomonadales</taxon>
        <taxon>Sphingomonadaceae</taxon>
        <taxon>Allosphingosinicella</taxon>
    </lineage>
</organism>
<name>A0A1X7FZR6_9SPHN</name>
<gene>
    <name evidence="1" type="ORF">SAMN06295910_0573</name>
</gene>
<dbReference type="RefSeq" id="WP_085217429.1">
    <property type="nucleotide sequence ID" value="NZ_LT840185.1"/>
</dbReference>
<protein>
    <recommendedName>
        <fullName evidence="3">Integron</fullName>
    </recommendedName>
</protein>
<evidence type="ECO:0008006" key="3">
    <source>
        <dbReference type="Google" id="ProtNLM"/>
    </source>
</evidence>
<sequence length="155" mass="16008">MRGLLLLLPLLAAGCQERSDIDTSRGSTTPAYERVENAAIDEGGLETPVRVGESGPSFPACTARGTTRRLAEGQGLAVRAAPFEGAGQVAELPAGASFFVCTRSIDQRWLGVVFDDAGAASPACGVSRPVADRRAYDGPCRAGWVASASVRLTAG</sequence>
<keyword evidence="2" id="KW-1185">Reference proteome</keyword>
<proteinExistence type="predicted"/>
<dbReference type="Proteomes" id="UP000192934">
    <property type="component" value="Chromosome I"/>
</dbReference>
<dbReference type="AlphaFoldDB" id="A0A1X7FZR6"/>